<evidence type="ECO:0000256" key="2">
    <source>
        <dbReference type="ARBA" id="ARBA00023125"/>
    </source>
</evidence>
<dbReference type="InterPro" id="IPR014710">
    <property type="entry name" value="RmlC-like_jellyroll"/>
</dbReference>
<dbReference type="GO" id="GO:0005829">
    <property type="term" value="C:cytosol"/>
    <property type="evidence" value="ECO:0007669"/>
    <property type="project" value="TreeGrafter"/>
</dbReference>
<dbReference type="PROSITE" id="PS50042">
    <property type="entry name" value="CNMP_BINDING_3"/>
    <property type="match status" value="1"/>
</dbReference>
<gene>
    <name evidence="6" type="ORF">SAMN02745196_02896</name>
</gene>
<dbReference type="Proteomes" id="UP000184526">
    <property type="component" value="Unassembled WGS sequence"/>
</dbReference>
<dbReference type="PROSITE" id="PS51063">
    <property type="entry name" value="HTH_CRP_2"/>
    <property type="match status" value="1"/>
</dbReference>
<feature type="domain" description="Cyclic nucleotide-binding" evidence="4">
    <location>
        <begin position="12"/>
        <end position="117"/>
    </location>
</feature>
<dbReference type="OrthoDB" id="3176638at2"/>
<keyword evidence="7" id="KW-1185">Reference proteome</keyword>
<dbReference type="SUPFAM" id="SSF46785">
    <property type="entry name" value="Winged helix' DNA-binding domain"/>
    <property type="match status" value="1"/>
</dbReference>
<keyword evidence="6" id="KW-0418">Kinase</keyword>
<evidence type="ECO:0000259" key="5">
    <source>
        <dbReference type="PROSITE" id="PS51063"/>
    </source>
</evidence>
<dbReference type="Pfam" id="PF13545">
    <property type="entry name" value="HTH_Crp_2"/>
    <property type="match status" value="1"/>
</dbReference>
<evidence type="ECO:0000259" key="4">
    <source>
        <dbReference type="PROSITE" id="PS50042"/>
    </source>
</evidence>
<keyword evidence="2" id="KW-0238">DNA-binding</keyword>
<dbReference type="GO" id="GO:0003677">
    <property type="term" value="F:DNA binding"/>
    <property type="evidence" value="ECO:0007669"/>
    <property type="project" value="UniProtKB-KW"/>
</dbReference>
<keyword evidence="3" id="KW-0804">Transcription</keyword>
<evidence type="ECO:0000313" key="7">
    <source>
        <dbReference type="Proteomes" id="UP000184526"/>
    </source>
</evidence>
<dbReference type="InterPro" id="IPR050397">
    <property type="entry name" value="Env_Response_Regulators"/>
</dbReference>
<dbReference type="Pfam" id="PF00027">
    <property type="entry name" value="cNMP_binding"/>
    <property type="match status" value="1"/>
</dbReference>
<dbReference type="InterPro" id="IPR000595">
    <property type="entry name" value="cNMP-bd_dom"/>
</dbReference>
<dbReference type="InterPro" id="IPR036390">
    <property type="entry name" value="WH_DNA-bd_sf"/>
</dbReference>
<dbReference type="EMBL" id="FQXP01000014">
    <property type="protein sequence ID" value="SHI10775.1"/>
    <property type="molecule type" value="Genomic_DNA"/>
</dbReference>
<reference evidence="6 7" key="1">
    <citation type="submission" date="2016-11" db="EMBL/GenBank/DDBJ databases">
        <authorList>
            <person name="Jaros S."/>
            <person name="Januszkiewicz K."/>
            <person name="Wedrychowicz H."/>
        </authorList>
    </citation>
    <scope>NUCLEOTIDE SEQUENCE [LARGE SCALE GENOMIC DNA]</scope>
    <source>
        <strain evidence="6 7">DSM 3089</strain>
    </source>
</reference>
<protein>
    <submittedName>
        <fullName evidence="6">cAMP-binding domain of CRP or a regulatory subunit of cAMP-dependent protein kinases</fullName>
    </submittedName>
</protein>
<sequence>MRIYEGLKETKVFSDFSLQEIENILRDIDIKQCEYSKDEIIAFEGEDINRVGIVLEGTINVQKHYISGKILNINHLKKGDLFGEVIIFSSMDKYPSTIVCDKRCKVAFIYKEDIVKLCKNDTKFLTKFMGILSNKILMLNNRVRVLSYSTIREKIADYLLNQYKIQGTMVLKIKDNREKLAENFGVARPSISRELINMKKEDLIDYNKSTITIKDLDALEDIFM</sequence>
<dbReference type="SUPFAM" id="SSF51206">
    <property type="entry name" value="cAMP-binding domain-like"/>
    <property type="match status" value="1"/>
</dbReference>
<keyword evidence="1" id="KW-0805">Transcription regulation</keyword>
<dbReference type="InterPro" id="IPR012318">
    <property type="entry name" value="HTH_CRP"/>
</dbReference>
<dbReference type="PANTHER" id="PTHR24567">
    <property type="entry name" value="CRP FAMILY TRANSCRIPTIONAL REGULATORY PROTEIN"/>
    <property type="match status" value="1"/>
</dbReference>
<dbReference type="Gene3D" id="2.60.120.10">
    <property type="entry name" value="Jelly Rolls"/>
    <property type="match status" value="1"/>
</dbReference>
<dbReference type="AlphaFoldDB" id="A0A1M5YFF3"/>
<dbReference type="RefSeq" id="WP_072832707.1">
    <property type="nucleotide sequence ID" value="NZ_FQXP01000014.1"/>
</dbReference>
<feature type="domain" description="HTH crp-type" evidence="5">
    <location>
        <begin position="149"/>
        <end position="217"/>
    </location>
</feature>
<evidence type="ECO:0000256" key="3">
    <source>
        <dbReference type="ARBA" id="ARBA00023163"/>
    </source>
</evidence>
<evidence type="ECO:0000256" key="1">
    <source>
        <dbReference type="ARBA" id="ARBA00023015"/>
    </source>
</evidence>
<name>A0A1M5YFF3_9CLOT</name>
<dbReference type="CDD" id="cd00038">
    <property type="entry name" value="CAP_ED"/>
    <property type="match status" value="1"/>
</dbReference>
<dbReference type="GO" id="GO:0003700">
    <property type="term" value="F:DNA-binding transcription factor activity"/>
    <property type="evidence" value="ECO:0007669"/>
    <property type="project" value="TreeGrafter"/>
</dbReference>
<dbReference type="InterPro" id="IPR018490">
    <property type="entry name" value="cNMP-bd_dom_sf"/>
</dbReference>
<dbReference type="STRING" id="1121306.SAMN02745196_02896"/>
<organism evidence="6 7">
    <name type="scientific">Clostridium collagenovorans DSM 3089</name>
    <dbReference type="NCBI Taxonomy" id="1121306"/>
    <lineage>
        <taxon>Bacteria</taxon>
        <taxon>Bacillati</taxon>
        <taxon>Bacillota</taxon>
        <taxon>Clostridia</taxon>
        <taxon>Eubacteriales</taxon>
        <taxon>Clostridiaceae</taxon>
        <taxon>Clostridium</taxon>
    </lineage>
</organism>
<evidence type="ECO:0000313" key="6">
    <source>
        <dbReference type="EMBL" id="SHI10775.1"/>
    </source>
</evidence>
<accession>A0A1M5YFF3</accession>
<keyword evidence="6" id="KW-0808">Transferase</keyword>
<dbReference type="PANTHER" id="PTHR24567:SF58">
    <property type="entry name" value="CYCLIC AMP-BINDING REGULATORY PROTEIN"/>
    <property type="match status" value="1"/>
</dbReference>
<dbReference type="GO" id="GO:0016301">
    <property type="term" value="F:kinase activity"/>
    <property type="evidence" value="ECO:0007669"/>
    <property type="project" value="UniProtKB-KW"/>
</dbReference>
<proteinExistence type="predicted"/>